<dbReference type="Pfam" id="PF13456">
    <property type="entry name" value="RVT_3"/>
    <property type="match status" value="1"/>
</dbReference>
<accession>A0A2H0NBQ0</accession>
<dbReference type="PANTHER" id="PTHR46387">
    <property type="entry name" value="POLYNUCLEOTIDYL TRANSFERASE, RIBONUCLEASE H-LIKE SUPERFAMILY PROTEIN"/>
    <property type="match status" value="1"/>
</dbReference>
<dbReference type="SUPFAM" id="SSF53098">
    <property type="entry name" value="Ribonuclease H-like"/>
    <property type="match status" value="1"/>
</dbReference>
<dbReference type="Proteomes" id="UP000230564">
    <property type="component" value="Unassembled WGS sequence"/>
</dbReference>
<name>A0A2H0NBQ0_9BACT</name>
<dbReference type="PROSITE" id="PS50879">
    <property type="entry name" value="RNASE_H_1"/>
    <property type="match status" value="1"/>
</dbReference>
<dbReference type="EMBL" id="PCWQ01000014">
    <property type="protein sequence ID" value="PIR06311.1"/>
    <property type="molecule type" value="Genomic_DNA"/>
</dbReference>
<gene>
    <name evidence="2" type="ORF">COV55_04240</name>
</gene>
<evidence type="ECO:0000313" key="2">
    <source>
        <dbReference type="EMBL" id="PIR06311.1"/>
    </source>
</evidence>
<protein>
    <submittedName>
        <fullName evidence="2">Ribonuclease H</fullName>
    </submittedName>
</protein>
<dbReference type="PANTHER" id="PTHR46387:SF2">
    <property type="entry name" value="RIBONUCLEASE HI"/>
    <property type="match status" value="1"/>
</dbReference>
<reference evidence="2 3" key="1">
    <citation type="submission" date="2017-09" db="EMBL/GenBank/DDBJ databases">
        <title>Depth-based differentiation of microbial function through sediment-hosted aquifers and enrichment of novel symbionts in the deep terrestrial subsurface.</title>
        <authorList>
            <person name="Probst A.J."/>
            <person name="Ladd B."/>
            <person name="Jarett J.K."/>
            <person name="Geller-Mcgrath D.E."/>
            <person name="Sieber C.M."/>
            <person name="Emerson J.B."/>
            <person name="Anantharaman K."/>
            <person name="Thomas B.C."/>
            <person name="Malmstrom R."/>
            <person name="Stieglmeier M."/>
            <person name="Klingl A."/>
            <person name="Woyke T."/>
            <person name="Ryan C.M."/>
            <person name="Banfield J.F."/>
        </authorList>
    </citation>
    <scope>NUCLEOTIDE SEQUENCE [LARGE SCALE GENOMIC DNA]</scope>
    <source>
        <strain evidence="2">CG11_big_fil_rev_8_21_14_0_20_36_20</strain>
    </source>
</reference>
<dbReference type="InterPro" id="IPR012337">
    <property type="entry name" value="RNaseH-like_sf"/>
</dbReference>
<sequence>MIKGKLFTDGGARGNPGPSAIGGVLYSEDKLIDSFSEYLDHGTNNQAEYQALIFGLNIALKNKITELECFLDSELIVNQLNQEYKVKDKILAKLFVKVWNLSQLFKKISFTHIERSKNKEADALVNKALDEYLK</sequence>
<dbReference type="InterPro" id="IPR002156">
    <property type="entry name" value="RNaseH_domain"/>
</dbReference>
<dbReference type="GO" id="GO:0003676">
    <property type="term" value="F:nucleic acid binding"/>
    <property type="evidence" value="ECO:0007669"/>
    <property type="project" value="InterPro"/>
</dbReference>
<dbReference type="CDD" id="cd09279">
    <property type="entry name" value="RNase_HI_like"/>
    <property type="match status" value="1"/>
</dbReference>
<dbReference type="Gene3D" id="3.30.420.10">
    <property type="entry name" value="Ribonuclease H-like superfamily/Ribonuclease H"/>
    <property type="match status" value="1"/>
</dbReference>
<proteinExistence type="predicted"/>
<feature type="domain" description="RNase H type-1" evidence="1">
    <location>
        <begin position="1"/>
        <end position="130"/>
    </location>
</feature>
<organism evidence="2 3">
    <name type="scientific">Candidatus Komeilibacteria bacterium CG11_big_fil_rev_8_21_14_0_20_36_20</name>
    <dbReference type="NCBI Taxonomy" id="1974477"/>
    <lineage>
        <taxon>Bacteria</taxon>
        <taxon>Candidatus Komeiliibacteriota</taxon>
    </lineage>
</organism>
<comment type="caution">
    <text evidence="2">The sequence shown here is derived from an EMBL/GenBank/DDBJ whole genome shotgun (WGS) entry which is preliminary data.</text>
</comment>
<dbReference type="AlphaFoldDB" id="A0A2H0NBQ0"/>
<dbReference type="InterPro" id="IPR036397">
    <property type="entry name" value="RNaseH_sf"/>
</dbReference>
<evidence type="ECO:0000259" key="1">
    <source>
        <dbReference type="PROSITE" id="PS50879"/>
    </source>
</evidence>
<dbReference type="GO" id="GO:0004523">
    <property type="term" value="F:RNA-DNA hybrid ribonuclease activity"/>
    <property type="evidence" value="ECO:0007669"/>
    <property type="project" value="InterPro"/>
</dbReference>
<evidence type="ECO:0000313" key="3">
    <source>
        <dbReference type="Proteomes" id="UP000230564"/>
    </source>
</evidence>